<feature type="compositionally biased region" description="Basic and acidic residues" evidence="1">
    <location>
        <begin position="31"/>
        <end position="50"/>
    </location>
</feature>
<sequence length="74" mass="8155">MTTDRKCRTVRNIPFLRLNLPPVSHPGQSSRRREGAGRAEGKEGVQRARGGEGGTPLHTSTVHECIDRFKGTMV</sequence>
<feature type="compositionally biased region" description="Basic and acidic residues" evidence="1">
    <location>
        <begin position="64"/>
        <end position="74"/>
    </location>
</feature>
<name>A0ABX3AMB5_9FIRM</name>
<feature type="region of interest" description="Disordered" evidence="1">
    <location>
        <begin position="18"/>
        <end position="74"/>
    </location>
</feature>
<keyword evidence="3" id="KW-1185">Reference proteome</keyword>
<dbReference type="Proteomes" id="UP000094869">
    <property type="component" value="Unassembled WGS sequence"/>
</dbReference>
<organism evidence="2 3">
    <name type="scientific">Eisenbergiella tayi</name>
    <dbReference type="NCBI Taxonomy" id="1432052"/>
    <lineage>
        <taxon>Bacteria</taxon>
        <taxon>Bacillati</taxon>
        <taxon>Bacillota</taxon>
        <taxon>Clostridia</taxon>
        <taxon>Lachnospirales</taxon>
        <taxon>Lachnospiraceae</taxon>
        <taxon>Eisenbergiella</taxon>
    </lineage>
</organism>
<accession>A0ABX3AMB5</accession>
<gene>
    <name evidence="2" type="ORF">BEI63_06725</name>
</gene>
<reference evidence="2 3" key="1">
    <citation type="submission" date="2016-08" db="EMBL/GenBank/DDBJ databases">
        <title>Characterization of Isolates of Eisenbergiella tayi Derived from Blood Cultures, Using Whole Genome Sequencing.</title>
        <authorList>
            <person name="Bernier A.-M."/>
            <person name="Burdz T."/>
            <person name="Wiebe D."/>
            <person name="Bernard K."/>
        </authorList>
    </citation>
    <scope>NUCLEOTIDE SEQUENCE [LARGE SCALE GENOMIC DNA]</scope>
    <source>
        <strain evidence="2 3">NML120146</strain>
    </source>
</reference>
<dbReference type="EMBL" id="MEHD01000015">
    <property type="protein sequence ID" value="ODR59211.1"/>
    <property type="molecule type" value="Genomic_DNA"/>
</dbReference>
<evidence type="ECO:0000313" key="2">
    <source>
        <dbReference type="EMBL" id="ODR59211.1"/>
    </source>
</evidence>
<protein>
    <submittedName>
        <fullName evidence="2">Uncharacterized protein</fullName>
    </submittedName>
</protein>
<comment type="caution">
    <text evidence="2">The sequence shown here is derived from an EMBL/GenBank/DDBJ whole genome shotgun (WGS) entry which is preliminary data.</text>
</comment>
<evidence type="ECO:0000313" key="3">
    <source>
        <dbReference type="Proteomes" id="UP000094869"/>
    </source>
</evidence>
<proteinExistence type="predicted"/>
<evidence type="ECO:0000256" key="1">
    <source>
        <dbReference type="SAM" id="MobiDB-lite"/>
    </source>
</evidence>